<dbReference type="AlphaFoldDB" id="A0A2M9AS69"/>
<dbReference type="Proteomes" id="UP000228535">
    <property type="component" value="Unassembled WGS sequence"/>
</dbReference>
<reference evidence="1 2" key="1">
    <citation type="submission" date="2017-11" db="EMBL/GenBank/DDBJ databases">
        <title>Genomic Encyclopedia of Archaeal and Bacterial Type Strains, Phase II (KMG-II): From Individual Species to Whole Genera.</title>
        <authorList>
            <person name="Goeker M."/>
        </authorList>
    </citation>
    <scope>NUCLEOTIDE SEQUENCE [LARGE SCALE GENOMIC DNA]</scope>
    <source>
        <strain evidence="1 2">DSM 11115</strain>
    </source>
</reference>
<keyword evidence="2" id="KW-1185">Reference proteome</keyword>
<gene>
    <name evidence="1" type="ORF">CLV45_4250</name>
</gene>
<evidence type="ECO:0000313" key="1">
    <source>
        <dbReference type="EMBL" id="PJJ48541.1"/>
    </source>
</evidence>
<sequence length="330" mass="35576">MTAPDTPAPLPPNPPPDGWDKLNARIPILNSLAQFVLVTLLGFFAKCSVDDYTHNMERTKRVDELTAALASLDSGQDITKRNLALVTLDRLYSHARPGWQPAVLGSAENEADDSLMFNIAEEIYRARMATPVGPGDTAQVLARLNLAARIMGRRDPDRAAALLASFTAAAKERTRSSANADSSVTLAAALLPSLPIAPENRTLLDPSAAAPASAPAEDAAILTTPPTCYIQFREFPRATAQQLQQRFQQEGWEAPGVERVDGKYGNSVRYYFAADSATAAEVLRTTQAFLNTLPGTPRATLLSLTGRKLAGTVPPGQIEVWLSRGEKKSR</sequence>
<organism evidence="1 2">
    <name type="scientific">Hymenobacter chitinivorans DSM 11115</name>
    <dbReference type="NCBI Taxonomy" id="1121954"/>
    <lineage>
        <taxon>Bacteria</taxon>
        <taxon>Pseudomonadati</taxon>
        <taxon>Bacteroidota</taxon>
        <taxon>Cytophagia</taxon>
        <taxon>Cytophagales</taxon>
        <taxon>Hymenobacteraceae</taxon>
        <taxon>Hymenobacter</taxon>
    </lineage>
</organism>
<evidence type="ECO:0000313" key="2">
    <source>
        <dbReference type="Proteomes" id="UP000228535"/>
    </source>
</evidence>
<comment type="caution">
    <text evidence="1">The sequence shown here is derived from an EMBL/GenBank/DDBJ whole genome shotgun (WGS) entry which is preliminary data.</text>
</comment>
<accession>A0A2M9AS69</accession>
<dbReference type="EMBL" id="PGFA01000004">
    <property type="protein sequence ID" value="PJJ48541.1"/>
    <property type="molecule type" value="Genomic_DNA"/>
</dbReference>
<protein>
    <submittedName>
        <fullName evidence="1">Uncharacterized protein</fullName>
    </submittedName>
</protein>
<proteinExistence type="predicted"/>
<dbReference type="RefSeq" id="WP_100338478.1">
    <property type="nucleotide sequence ID" value="NZ_PGFA01000004.1"/>
</dbReference>
<name>A0A2M9AS69_9BACT</name>